<organism evidence="1 2">
    <name type="scientific">Cryptotermes secundus</name>
    <dbReference type="NCBI Taxonomy" id="105785"/>
    <lineage>
        <taxon>Eukaryota</taxon>
        <taxon>Metazoa</taxon>
        <taxon>Ecdysozoa</taxon>
        <taxon>Arthropoda</taxon>
        <taxon>Hexapoda</taxon>
        <taxon>Insecta</taxon>
        <taxon>Pterygota</taxon>
        <taxon>Neoptera</taxon>
        <taxon>Polyneoptera</taxon>
        <taxon>Dictyoptera</taxon>
        <taxon>Blattodea</taxon>
        <taxon>Blattoidea</taxon>
        <taxon>Termitoidae</taxon>
        <taxon>Kalotermitidae</taxon>
        <taxon>Cryptotermitinae</taxon>
        <taxon>Cryptotermes</taxon>
    </lineage>
</organism>
<proteinExistence type="predicted"/>
<comment type="caution">
    <text evidence="1">The sequence shown here is derived from an EMBL/GenBank/DDBJ whole genome shotgun (WGS) entry which is preliminary data.</text>
</comment>
<sequence>MSWRVEVLTLINVETAVFQDVTPCTLVQCFSTTWPWPGTGLYLPILVRGLTKDENQWSSRRLPKLQRILLLLSATLEDEGNRSFETLVTFH</sequence>
<protein>
    <submittedName>
        <fullName evidence="1">Uncharacterized protein</fullName>
    </submittedName>
</protein>
<accession>A0A2J7R6Y3</accession>
<evidence type="ECO:0000313" key="1">
    <source>
        <dbReference type="EMBL" id="PNF36592.1"/>
    </source>
</evidence>
<keyword evidence="2" id="KW-1185">Reference proteome</keyword>
<evidence type="ECO:0000313" key="2">
    <source>
        <dbReference type="Proteomes" id="UP000235965"/>
    </source>
</evidence>
<dbReference type="Proteomes" id="UP000235965">
    <property type="component" value="Unassembled WGS sequence"/>
</dbReference>
<reference evidence="1" key="1">
    <citation type="submission" date="2017-12" db="EMBL/GenBank/DDBJ databases">
        <title>Hemimetabolous genomes reveal molecular basis of termite eusociality.</title>
        <authorList>
            <person name="Harrison M.C."/>
            <person name="Jongepier E."/>
            <person name="Robertson H.M."/>
            <person name="Arning N."/>
            <person name="Bitard-Feildel T."/>
            <person name="Chao H."/>
            <person name="Childers C.P."/>
            <person name="Dinh H."/>
            <person name="Doddapaneni H."/>
            <person name="Dugan S."/>
            <person name="Gowin J."/>
            <person name="Greiner C."/>
            <person name="Han Y."/>
            <person name="Hu H."/>
            <person name="Hughes D.S.T."/>
            <person name="Huylmans A.-K."/>
            <person name="Kemena C."/>
            <person name="Kremer L.P.M."/>
            <person name="Lee S.L."/>
            <person name="Lopez-Ezquerra A."/>
            <person name="Mallet L."/>
            <person name="Monroy-Kuhn J.M."/>
            <person name="Moser A."/>
            <person name="Murali S.C."/>
            <person name="Muzny D.M."/>
            <person name="Otani S."/>
            <person name="Piulachs M.-D."/>
            <person name="Poelchau M."/>
            <person name="Qu J."/>
            <person name="Schaub F."/>
            <person name="Wada-Katsumata A."/>
            <person name="Worley K.C."/>
            <person name="Xie Q."/>
            <person name="Ylla G."/>
            <person name="Poulsen M."/>
            <person name="Gibbs R.A."/>
            <person name="Schal C."/>
            <person name="Richards S."/>
            <person name="Belles X."/>
            <person name="Korb J."/>
            <person name="Bornberg-Bauer E."/>
        </authorList>
    </citation>
    <scope>NUCLEOTIDE SEQUENCE [LARGE SCALE GENOMIC DNA]</scope>
    <source>
        <tissue evidence="1">Whole body</tissue>
    </source>
</reference>
<dbReference type="EMBL" id="NEVH01006740">
    <property type="protein sequence ID" value="PNF36592.1"/>
    <property type="molecule type" value="Genomic_DNA"/>
</dbReference>
<dbReference type="InParanoid" id="A0A2J7R6Y3"/>
<name>A0A2J7R6Y3_9NEOP</name>
<dbReference type="AlphaFoldDB" id="A0A2J7R6Y3"/>
<gene>
    <name evidence="1" type="ORF">B7P43_G14680</name>
</gene>